<proteinExistence type="predicted"/>
<comment type="caution">
    <text evidence="3">The sequence shown here is derived from an EMBL/GenBank/DDBJ whole genome shotgun (WGS) entry which is preliminary data.</text>
</comment>
<evidence type="ECO:0000256" key="1">
    <source>
        <dbReference type="SAM" id="SignalP"/>
    </source>
</evidence>
<dbReference type="Pfam" id="PF07589">
    <property type="entry name" value="PEP-CTERM"/>
    <property type="match status" value="1"/>
</dbReference>
<keyword evidence="1" id="KW-0732">Signal</keyword>
<protein>
    <recommendedName>
        <fullName evidence="2">Ice-binding protein C-terminal domain-containing protein</fullName>
    </recommendedName>
</protein>
<feature type="signal peptide" evidence="1">
    <location>
        <begin position="1"/>
        <end position="20"/>
    </location>
</feature>
<organism evidence="3 4">
    <name type="scientific">Candidatus Ghiorseimicrobium undicola</name>
    <dbReference type="NCBI Taxonomy" id="1974746"/>
    <lineage>
        <taxon>Bacteria</taxon>
        <taxon>Pseudomonadati</taxon>
        <taxon>Candidatus Omnitrophota</taxon>
        <taxon>Candidatus Ghiorseimicrobium</taxon>
    </lineage>
</organism>
<feature type="domain" description="Ice-binding protein C-terminal" evidence="2">
    <location>
        <begin position="247"/>
        <end position="269"/>
    </location>
</feature>
<name>A0A2H0LYG2_9BACT</name>
<evidence type="ECO:0000313" key="4">
    <source>
        <dbReference type="Proteomes" id="UP000229641"/>
    </source>
</evidence>
<accession>A0A2H0LYG2</accession>
<evidence type="ECO:0000313" key="3">
    <source>
        <dbReference type="EMBL" id="PIQ89463.1"/>
    </source>
</evidence>
<dbReference type="Proteomes" id="UP000229641">
    <property type="component" value="Unassembled WGS sequence"/>
</dbReference>
<sequence>MKKLLIALAITVLASSNAFAFSIGDYRGPVEFKFTDFSVGALYGSSSGGYGNADGSEDAWGVFKISTLKSADQSATTLWFDGKDSEQLTGIYYGIDDDFWAVSGSGLNIQSVSGIIDVYLDTTTAFNASAGPAARVGTTYPTATDGSLFLRLAFAPGIKFGNGSIIDDHIAYDNNLDSTTVPFTGDGAFYLDVIGGAYASMFDSNYFALVDDSGATHYRDFFGQFDTSTAGAGLWLVKSEDPIGGNAVPEPTSMLLFGIGMVGLALKRKKAA</sequence>
<dbReference type="AlphaFoldDB" id="A0A2H0LYG2"/>
<feature type="chain" id="PRO_5013755839" description="Ice-binding protein C-terminal domain-containing protein" evidence="1">
    <location>
        <begin position="21"/>
        <end position="272"/>
    </location>
</feature>
<dbReference type="EMBL" id="PCWA01000037">
    <property type="protein sequence ID" value="PIQ89463.1"/>
    <property type="molecule type" value="Genomic_DNA"/>
</dbReference>
<evidence type="ECO:0000259" key="2">
    <source>
        <dbReference type="Pfam" id="PF07589"/>
    </source>
</evidence>
<reference evidence="3 4" key="1">
    <citation type="submission" date="2017-09" db="EMBL/GenBank/DDBJ databases">
        <title>Depth-based differentiation of microbial function through sediment-hosted aquifers and enrichment of novel symbionts in the deep terrestrial subsurface.</title>
        <authorList>
            <person name="Probst A.J."/>
            <person name="Ladd B."/>
            <person name="Jarett J.K."/>
            <person name="Geller-Mcgrath D.E."/>
            <person name="Sieber C.M."/>
            <person name="Emerson J.B."/>
            <person name="Anantharaman K."/>
            <person name="Thomas B.C."/>
            <person name="Malmstrom R."/>
            <person name="Stieglmeier M."/>
            <person name="Klingl A."/>
            <person name="Woyke T."/>
            <person name="Ryan C.M."/>
            <person name="Banfield J.F."/>
        </authorList>
    </citation>
    <scope>NUCLEOTIDE SEQUENCE [LARGE SCALE GENOMIC DNA]</scope>
    <source>
        <strain evidence="3">CG11_big_fil_rev_8_21_14_0_20_42_13</strain>
    </source>
</reference>
<dbReference type="NCBIfam" id="TIGR02595">
    <property type="entry name" value="PEP_CTERM"/>
    <property type="match status" value="1"/>
</dbReference>
<dbReference type="InterPro" id="IPR013424">
    <property type="entry name" value="Ice-binding_C"/>
</dbReference>
<gene>
    <name evidence="3" type="ORF">COV72_02860</name>
</gene>